<keyword evidence="2" id="KW-1185">Reference proteome</keyword>
<evidence type="ECO:0000313" key="2">
    <source>
        <dbReference type="Proteomes" id="UP001597544"/>
    </source>
</evidence>
<reference evidence="2" key="1">
    <citation type="journal article" date="2019" name="Int. J. Syst. Evol. Microbiol.">
        <title>The Global Catalogue of Microorganisms (GCM) 10K type strain sequencing project: providing services to taxonomists for standard genome sequencing and annotation.</title>
        <authorList>
            <consortium name="The Broad Institute Genomics Platform"/>
            <consortium name="The Broad Institute Genome Sequencing Center for Infectious Disease"/>
            <person name="Wu L."/>
            <person name="Ma J."/>
        </authorList>
    </citation>
    <scope>NUCLEOTIDE SEQUENCE [LARGE SCALE GENOMIC DNA]</scope>
    <source>
        <strain evidence="2">KCTC 42498</strain>
    </source>
</reference>
<comment type="caution">
    <text evidence="1">The sequence shown here is derived from an EMBL/GenBank/DDBJ whole genome shotgun (WGS) entry which is preliminary data.</text>
</comment>
<gene>
    <name evidence="1" type="ORF">ACFSRY_01205</name>
</gene>
<organism evidence="1 2">
    <name type="scientific">Pontibacter locisalis</name>
    <dbReference type="NCBI Taxonomy" id="1719035"/>
    <lineage>
        <taxon>Bacteria</taxon>
        <taxon>Pseudomonadati</taxon>
        <taxon>Bacteroidota</taxon>
        <taxon>Cytophagia</taxon>
        <taxon>Cytophagales</taxon>
        <taxon>Hymenobacteraceae</taxon>
        <taxon>Pontibacter</taxon>
    </lineage>
</organism>
<name>A0ABW5IGT0_9BACT</name>
<dbReference type="Proteomes" id="UP001597544">
    <property type="component" value="Unassembled WGS sequence"/>
</dbReference>
<sequence length="72" mass="8130">METKTETTKETLEGYVVDIACLRTIPSVRLGEAAKEHTTECSLMGHCMESGYGLVEKMVKPHSLTRRLQSMW</sequence>
<evidence type="ECO:0000313" key="1">
    <source>
        <dbReference type="EMBL" id="MFD2512468.1"/>
    </source>
</evidence>
<accession>A0ABW5IGT0</accession>
<dbReference type="RefSeq" id="WP_377502581.1">
    <property type="nucleotide sequence ID" value="NZ_JBHULU010000002.1"/>
</dbReference>
<proteinExistence type="predicted"/>
<protein>
    <submittedName>
        <fullName evidence="1">Uncharacterized protein</fullName>
    </submittedName>
</protein>
<dbReference type="EMBL" id="JBHULU010000002">
    <property type="protein sequence ID" value="MFD2512468.1"/>
    <property type="molecule type" value="Genomic_DNA"/>
</dbReference>